<gene>
    <name evidence="2" type="ORF">EBN03_02365</name>
</gene>
<feature type="domain" description="Condensation" evidence="1">
    <location>
        <begin position="74"/>
        <end position="381"/>
    </location>
</feature>
<reference evidence="2 3" key="1">
    <citation type="submission" date="2018-10" db="EMBL/GenBank/DDBJ databases">
        <title>Isolation from cow dung.</title>
        <authorList>
            <person name="Ling L."/>
        </authorList>
    </citation>
    <scope>NUCLEOTIDE SEQUENCE [LARGE SCALE GENOMIC DNA]</scope>
    <source>
        <strain evidence="2 3">NEAU-LL90</strain>
    </source>
</reference>
<accession>A0A3M2LK84</accession>
<dbReference type="Gene3D" id="3.30.559.10">
    <property type="entry name" value="Chloramphenicol acetyltransferase-like domain"/>
    <property type="match status" value="1"/>
</dbReference>
<evidence type="ECO:0000259" key="1">
    <source>
        <dbReference type="Pfam" id="PF00668"/>
    </source>
</evidence>
<evidence type="ECO:0000313" key="2">
    <source>
        <dbReference type="EMBL" id="RMI35168.1"/>
    </source>
</evidence>
<dbReference type="EMBL" id="RFFH01000001">
    <property type="protein sequence ID" value="RMI35168.1"/>
    <property type="molecule type" value="Genomic_DNA"/>
</dbReference>
<dbReference type="InterPro" id="IPR001242">
    <property type="entry name" value="Condensation_dom"/>
</dbReference>
<dbReference type="Proteomes" id="UP000279275">
    <property type="component" value="Unassembled WGS sequence"/>
</dbReference>
<proteinExistence type="predicted"/>
<organism evidence="2 3">
    <name type="scientific">Nocardia stercoris</name>
    <dbReference type="NCBI Taxonomy" id="2483361"/>
    <lineage>
        <taxon>Bacteria</taxon>
        <taxon>Bacillati</taxon>
        <taxon>Actinomycetota</taxon>
        <taxon>Actinomycetes</taxon>
        <taxon>Mycobacteriales</taxon>
        <taxon>Nocardiaceae</taxon>
        <taxon>Nocardia</taxon>
    </lineage>
</organism>
<dbReference type="GO" id="GO:0016746">
    <property type="term" value="F:acyltransferase activity"/>
    <property type="evidence" value="ECO:0007669"/>
    <property type="project" value="UniProtKB-KW"/>
</dbReference>
<comment type="caution">
    <text evidence="2">The sequence shown here is derived from an EMBL/GenBank/DDBJ whole genome shotgun (WGS) entry which is preliminary data.</text>
</comment>
<keyword evidence="2" id="KW-0012">Acyltransferase</keyword>
<dbReference type="Pfam" id="PF00668">
    <property type="entry name" value="Condensation"/>
    <property type="match status" value="1"/>
</dbReference>
<protein>
    <submittedName>
        <fullName evidence="2">Acyltransferase</fullName>
    </submittedName>
</protein>
<evidence type="ECO:0000313" key="3">
    <source>
        <dbReference type="Proteomes" id="UP000279275"/>
    </source>
</evidence>
<dbReference type="InterPro" id="IPR023213">
    <property type="entry name" value="CAT-like_dom_sf"/>
</dbReference>
<dbReference type="Gene3D" id="3.30.559.30">
    <property type="entry name" value="Nonribosomal peptide synthetase, condensation domain"/>
    <property type="match status" value="1"/>
</dbReference>
<keyword evidence="2" id="KW-0808">Transferase</keyword>
<dbReference type="SUPFAM" id="SSF52777">
    <property type="entry name" value="CoA-dependent acyltransferases"/>
    <property type="match status" value="2"/>
</dbReference>
<dbReference type="GO" id="GO:0008610">
    <property type="term" value="P:lipid biosynthetic process"/>
    <property type="evidence" value="ECO:0007669"/>
    <property type="project" value="UniProtKB-ARBA"/>
</dbReference>
<keyword evidence="3" id="KW-1185">Reference proteome</keyword>
<name>A0A3M2LK84_9NOCA</name>
<sequence>MLHPYRGNRGHVLTVGFIEDWQPAVGAVTTWTVTDQARQAAALAPAHRVAPSFQQRAYLRTVADRPVAARLRILAFDLPGAPDPAALRRAVLGFLRRHDTFAGRFAVTGYGTVTRHQLHAEQIDIAATGHGQLDDPAAIRELVISGTPAAPAWECFSFGVIEHDDSFTVYAAIDHLHTDGIGQILAANDLLTLYQAEISGSTALLAPAAGHVAHCDRENRFNEQLIPRAAPILQWAQLLRPYGDELPGFPLPLGDSAPVHAHRTATLLHGEQAERFEQICSAHGGRFAGGVVAALALTEALCTDRRPYFVLAAVDTRTTVREAGSVGWYTAPVPLVLNIGARHSFSALVAEAQDAAGRARELRETSVHRVLELLDLDRGDREPTRVATTLSISDLRTVIGAEEFGRVEGGLHGCPIEPGAVGISVDRLADRTTISIRYPDTAAAYESIQYYLTTACSVFGAIATDGDVTIRPMETANQAVPLR</sequence>
<dbReference type="AlphaFoldDB" id="A0A3M2LK84"/>